<evidence type="ECO:0000313" key="2">
    <source>
        <dbReference type="Proteomes" id="UP001163321"/>
    </source>
</evidence>
<protein>
    <submittedName>
        <fullName evidence="1">Uncharacterized protein</fullName>
    </submittedName>
</protein>
<evidence type="ECO:0000313" key="1">
    <source>
        <dbReference type="EMBL" id="KAI9916099.1"/>
    </source>
</evidence>
<gene>
    <name evidence="1" type="ORF">PsorP6_007313</name>
</gene>
<dbReference type="EMBL" id="CM047582">
    <property type="protein sequence ID" value="KAI9916099.1"/>
    <property type="molecule type" value="Genomic_DNA"/>
</dbReference>
<organism evidence="1 2">
    <name type="scientific">Peronosclerospora sorghi</name>
    <dbReference type="NCBI Taxonomy" id="230839"/>
    <lineage>
        <taxon>Eukaryota</taxon>
        <taxon>Sar</taxon>
        <taxon>Stramenopiles</taxon>
        <taxon>Oomycota</taxon>
        <taxon>Peronosporomycetes</taxon>
        <taxon>Peronosporales</taxon>
        <taxon>Peronosporaceae</taxon>
        <taxon>Peronosclerospora</taxon>
    </lineage>
</organism>
<keyword evidence="2" id="KW-1185">Reference proteome</keyword>
<comment type="caution">
    <text evidence="1">The sequence shown here is derived from an EMBL/GenBank/DDBJ whole genome shotgun (WGS) entry which is preliminary data.</text>
</comment>
<accession>A0ACC0WDE2</accession>
<dbReference type="Proteomes" id="UP001163321">
    <property type="component" value="Chromosome 3"/>
</dbReference>
<name>A0ACC0WDE2_9STRA</name>
<proteinExistence type="predicted"/>
<sequence>MKKLGQFAWTDETVDGYGHVLASGAMDGDDDADGNSVGTRNVERSGGCLGRGGTAGARRLSGARRSARLRWKKVIETSREEDRFGRAESASAARDDGEDMGLVPLTT</sequence>
<reference evidence="1 2" key="1">
    <citation type="journal article" date="2022" name="bioRxiv">
        <title>The genome of the oomycete Peronosclerospora sorghi, a cosmopolitan pathogen of maize and sorghum, is inflated with dispersed pseudogenes.</title>
        <authorList>
            <person name="Fletcher K."/>
            <person name="Martin F."/>
            <person name="Isakeit T."/>
            <person name="Cavanaugh K."/>
            <person name="Magill C."/>
            <person name="Michelmore R."/>
        </authorList>
    </citation>
    <scope>NUCLEOTIDE SEQUENCE [LARGE SCALE GENOMIC DNA]</scope>
    <source>
        <strain evidence="1">P6</strain>
    </source>
</reference>